<dbReference type="Proteomes" id="UP001163846">
    <property type="component" value="Unassembled WGS sequence"/>
</dbReference>
<sequence length="106" mass="11789">MGPHSFSPPHVDEGNNACGWCVVTALGPFDPDKGGHLVLWNMKLIIRFPPGASILFPSALVTHSNIPILPHEKRYSMVQYSAGGLFRWRLNIFLSSMTTVEIQRNT</sequence>
<protein>
    <submittedName>
        <fullName evidence="1">Uncharacterized protein</fullName>
    </submittedName>
</protein>
<dbReference type="AlphaFoldDB" id="A0AA38NVT3"/>
<evidence type="ECO:0000313" key="2">
    <source>
        <dbReference type="Proteomes" id="UP001163846"/>
    </source>
</evidence>
<name>A0AA38NVT3_9AGAR</name>
<accession>A0AA38NVT3</accession>
<gene>
    <name evidence="1" type="ORF">F5878DRAFT_549452</name>
</gene>
<keyword evidence="2" id="KW-1185">Reference proteome</keyword>
<reference evidence="1" key="1">
    <citation type="submission" date="2022-08" db="EMBL/GenBank/DDBJ databases">
        <authorList>
            <consortium name="DOE Joint Genome Institute"/>
            <person name="Min B."/>
            <person name="Riley R."/>
            <person name="Sierra-Patev S."/>
            <person name="Naranjo-Ortiz M."/>
            <person name="Looney B."/>
            <person name="Konkel Z."/>
            <person name="Slot J.C."/>
            <person name="Sakamoto Y."/>
            <person name="Steenwyk J.L."/>
            <person name="Rokas A."/>
            <person name="Carro J."/>
            <person name="Camarero S."/>
            <person name="Ferreira P."/>
            <person name="Molpeceres G."/>
            <person name="Ruiz-Duenas F.J."/>
            <person name="Serrano A."/>
            <person name="Henrissat B."/>
            <person name="Drula E."/>
            <person name="Hughes K.W."/>
            <person name="Mata J.L."/>
            <person name="Ishikawa N.K."/>
            <person name="Vargas-Isla R."/>
            <person name="Ushijima S."/>
            <person name="Smith C.A."/>
            <person name="Ahrendt S."/>
            <person name="Andreopoulos W."/>
            <person name="He G."/>
            <person name="Labutti K."/>
            <person name="Lipzen A."/>
            <person name="Ng V."/>
            <person name="Sandor L."/>
            <person name="Barry K."/>
            <person name="Martinez A.T."/>
            <person name="Xiao Y."/>
            <person name="Gibbons J.G."/>
            <person name="Terashima K."/>
            <person name="Hibbett D.S."/>
            <person name="Grigoriev I.V."/>
        </authorList>
    </citation>
    <scope>NUCLEOTIDE SEQUENCE</scope>
    <source>
        <strain evidence="1">TFB9207</strain>
    </source>
</reference>
<proteinExistence type="predicted"/>
<evidence type="ECO:0000313" key="1">
    <source>
        <dbReference type="EMBL" id="KAJ3831517.1"/>
    </source>
</evidence>
<dbReference type="EMBL" id="MU807404">
    <property type="protein sequence ID" value="KAJ3831517.1"/>
    <property type="molecule type" value="Genomic_DNA"/>
</dbReference>
<comment type="caution">
    <text evidence="1">The sequence shown here is derived from an EMBL/GenBank/DDBJ whole genome shotgun (WGS) entry which is preliminary data.</text>
</comment>
<organism evidence="1 2">
    <name type="scientific">Lentinula raphanica</name>
    <dbReference type="NCBI Taxonomy" id="153919"/>
    <lineage>
        <taxon>Eukaryota</taxon>
        <taxon>Fungi</taxon>
        <taxon>Dikarya</taxon>
        <taxon>Basidiomycota</taxon>
        <taxon>Agaricomycotina</taxon>
        <taxon>Agaricomycetes</taxon>
        <taxon>Agaricomycetidae</taxon>
        <taxon>Agaricales</taxon>
        <taxon>Marasmiineae</taxon>
        <taxon>Omphalotaceae</taxon>
        <taxon>Lentinula</taxon>
    </lineage>
</organism>
<dbReference type="Gene3D" id="3.60.130.30">
    <property type="match status" value="1"/>
</dbReference>